<dbReference type="Pfam" id="PF00622">
    <property type="entry name" value="SPRY"/>
    <property type="match status" value="1"/>
</dbReference>
<feature type="coiled-coil region" evidence="3">
    <location>
        <begin position="252"/>
        <end position="279"/>
    </location>
</feature>
<dbReference type="InterPro" id="IPR044736">
    <property type="entry name" value="Gid1/RanBPM/SPLA_SPRY"/>
</dbReference>
<feature type="domain" description="B30.2/SPRY" evidence="5">
    <location>
        <begin position="1503"/>
        <end position="1712"/>
    </location>
</feature>
<dbReference type="InterPro" id="IPR036770">
    <property type="entry name" value="Ankyrin_rpt-contain_sf"/>
</dbReference>
<dbReference type="PROSITE" id="PS50088">
    <property type="entry name" value="ANK_REPEAT"/>
    <property type="match status" value="2"/>
</dbReference>
<dbReference type="SMART" id="SM00449">
    <property type="entry name" value="SPRY"/>
    <property type="match status" value="1"/>
</dbReference>
<dbReference type="PROSITE" id="PS50297">
    <property type="entry name" value="ANK_REP_REGION"/>
    <property type="match status" value="1"/>
</dbReference>
<dbReference type="SMART" id="SM00248">
    <property type="entry name" value="ANK"/>
    <property type="match status" value="8"/>
</dbReference>
<dbReference type="EMBL" id="JAVHJO010000001">
    <property type="protein sequence ID" value="KAK6543590.1"/>
    <property type="molecule type" value="Genomic_DNA"/>
</dbReference>
<evidence type="ECO:0000313" key="7">
    <source>
        <dbReference type="Proteomes" id="UP001365542"/>
    </source>
</evidence>
<dbReference type="SUPFAM" id="SSF48403">
    <property type="entry name" value="Ankyrin repeat"/>
    <property type="match status" value="2"/>
</dbReference>
<dbReference type="SUPFAM" id="SSF49899">
    <property type="entry name" value="Concanavalin A-like lectins/glucanases"/>
    <property type="match status" value="1"/>
</dbReference>
<proteinExistence type="predicted"/>
<dbReference type="InterPro" id="IPR013320">
    <property type="entry name" value="ConA-like_dom_sf"/>
</dbReference>
<feature type="repeat" description="ANK" evidence="2">
    <location>
        <begin position="1214"/>
        <end position="1246"/>
    </location>
</feature>
<evidence type="ECO:0000256" key="3">
    <source>
        <dbReference type="SAM" id="Coils"/>
    </source>
</evidence>
<feature type="region of interest" description="Disordered" evidence="4">
    <location>
        <begin position="601"/>
        <end position="620"/>
    </location>
</feature>
<organism evidence="6 7">
    <name type="scientific">Orbilia ellipsospora</name>
    <dbReference type="NCBI Taxonomy" id="2528407"/>
    <lineage>
        <taxon>Eukaryota</taxon>
        <taxon>Fungi</taxon>
        <taxon>Dikarya</taxon>
        <taxon>Ascomycota</taxon>
        <taxon>Pezizomycotina</taxon>
        <taxon>Orbiliomycetes</taxon>
        <taxon>Orbiliales</taxon>
        <taxon>Orbiliaceae</taxon>
        <taxon>Orbilia</taxon>
    </lineage>
</organism>
<evidence type="ECO:0000259" key="5">
    <source>
        <dbReference type="PROSITE" id="PS50188"/>
    </source>
</evidence>
<reference evidence="6 7" key="1">
    <citation type="submission" date="2019-10" db="EMBL/GenBank/DDBJ databases">
        <authorList>
            <person name="Palmer J.M."/>
        </authorList>
    </citation>
    <scope>NUCLEOTIDE SEQUENCE [LARGE SCALE GENOMIC DNA]</scope>
    <source>
        <strain evidence="6 7">TWF694</strain>
    </source>
</reference>
<dbReference type="InterPro" id="IPR056884">
    <property type="entry name" value="NPHP3-like_N"/>
</dbReference>
<evidence type="ECO:0000313" key="6">
    <source>
        <dbReference type="EMBL" id="KAK6543590.1"/>
    </source>
</evidence>
<dbReference type="Pfam" id="PF24883">
    <property type="entry name" value="NPHP3_N"/>
    <property type="match status" value="2"/>
</dbReference>
<feature type="repeat" description="ANK" evidence="2">
    <location>
        <begin position="1056"/>
        <end position="1088"/>
    </location>
</feature>
<evidence type="ECO:0000256" key="1">
    <source>
        <dbReference type="ARBA" id="ARBA00022737"/>
    </source>
</evidence>
<dbReference type="PROSITE" id="PS50188">
    <property type="entry name" value="B302_SPRY"/>
    <property type="match status" value="1"/>
</dbReference>
<dbReference type="CDD" id="cd12885">
    <property type="entry name" value="SPRY_RanBP_like"/>
    <property type="match status" value="1"/>
</dbReference>
<dbReference type="SUPFAM" id="SSF52540">
    <property type="entry name" value="P-loop containing nucleoside triphosphate hydrolases"/>
    <property type="match status" value="1"/>
</dbReference>
<dbReference type="InterPro" id="IPR002110">
    <property type="entry name" value="Ankyrin_rpt"/>
</dbReference>
<evidence type="ECO:0000256" key="4">
    <source>
        <dbReference type="SAM" id="MobiDB-lite"/>
    </source>
</evidence>
<dbReference type="InterPro" id="IPR027417">
    <property type="entry name" value="P-loop_NTPase"/>
</dbReference>
<sequence>MTLEVLTAVKEKEKPSECWEIGKKRFLDELQRSDDKPEQKAIERFFRSNVRLDATISKCEFVKTNAETQYSQKKSSKFLGKLLDVLTTVKAVADPFLQNGPETVSIAWCAVSFLIDVAAKDKDNCDFISEACTNIVTMVFNCRIYEQRYHNKSEEYQSDELEITIRATLPKIIAMILNFLWHSQNMLGENKAFRGFKETFNPKLRPKYQTLMDEYFRLRELSKDAFQERVMDSLAEMERKIDGIQALLFPSLNDLKNQMEEVSEKLSAIRADIQKHKSNDDINKRFQTHRDKLRPSKTHSKLLKNIIAPLPDDKRDDLCKWLFEDGYHYRDWEQSSRLPQSDKNPPAQLVDRNIFYIKGRPGFGKSVMMALATKRLVGMENVVAYFFFRKGDDASQLTRNALSSLAAQLFNEKFADTMELKERFINLIEGRGEKKYNTESGKDSGEAAVSVAQNLGASDKETSPIPIDTNQGLKNLIQSIGMALRAVGKSIYLVIDGIDECSDRDQEDLVTILADIARSSSASFRLLLSSRHDMGPGDVLSDYADLAAKAATQEDCQNQHPFDCYIRGDTTIITLDENSNSADMTLFLKYKLWQLLTRGESKSNRNSSYGTKLEDNRRPDKLSETIDQIVEQIKEKANGMFTYSAVVMASLTQPSRMTLKERLNNLPKGMDELYQRRLALLTIEERELVSLALKRIVFSAGPIRTLEIAEEFKQVYQQKETFSNNDYNIPDIITTREESDCGSVAGGDDLIDEAQTTKDMTATQHLTNTESINESISSIDKISLEVPNVAQSKVSRHASNGYEIQKAMKDQEVIETIYHLRNAGRDFFKFSNESNYIDVVHKSIRDWVENEAKSAAEEMDRSVGTIKSIFPVDSRGQVMLTLAIPNVFLKGQAGSMDFQTEKDIQLDILLYLMEVITAPAFQKKYMPFTVSTQKMKQDSVSPKKSPLYRQKREFRYEIIHWHTHMKRVEELWPRESRRGEKWERLHKLINKFIHPESFKRYVVTFWLKADRTSVEEACDIGLDFEPIHLAAYYGLQILLDHLTDIKEIDVNSLNGHGHTALHWFEWVPFPAIVEKLLERGGDVTVKDVDGDTPLAIWVGWTVLSTLDVENPDFRMATESLRYLLRAGADPNVRGGKRGPTALGVIVAIEDMDMFEMVMGNETQKIDVNFADGSGRTILHTLWTERYNHIKPEKKIALLERLIAAGGDVNAQDNDSRAPLYYAVTNGSVRGVEILLDKGADVDDDDIHGKTAITALFEQNENVKEDVRVELLELLLERNANIELPSRNSKLTPIMVALINGYYRIAEILKAKNLEKTSGDYSFLMFRDWVGRTIFHFCAWLEPQAGMKVAKFVAKDLNKAQLGELLGYKEKLYDTTAFEAAIEESSIDLALYFSELVDDIKILNSDDWPSFDTLILQWASLVRQRGEPHGITADKATQGKDLFLRLMNLAQSAVKSNPFWLQVAISTKVKIIVEALAKAGADPCEKHAGWDAFDVAYAHGQEEMVRSCFPNFGSEYFSSEAIGAKSFRHFGNLDNCDWDEDGLSVDTKGIYVLVEFHPSGFTAGTFTPRIRIPPHYSIFYFEVTISSSEGDSQKASISIGMTSFKFSPTCLPGFPGHGSVSFGYYGGDGKLYSSEVHDDDGKQFKEFQTGKDWSFGTGDTIGCGYDRERRHIFYTKNGVYIGVAFRNVLYALVPGVGFKDASKVKINFGGEEFEWKDMSESDRLRQVGR</sequence>
<keyword evidence="7" id="KW-1185">Reference proteome</keyword>
<keyword evidence="2" id="KW-0040">ANK repeat</keyword>
<accession>A0AAV9XNA1</accession>
<keyword evidence="3" id="KW-0175">Coiled coil</keyword>
<dbReference type="InterPro" id="IPR043136">
    <property type="entry name" value="B30.2/SPRY_sf"/>
</dbReference>
<comment type="caution">
    <text evidence="6">The sequence shown here is derived from an EMBL/GenBank/DDBJ whole genome shotgun (WGS) entry which is preliminary data.</text>
</comment>
<gene>
    <name evidence="6" type="ORF">TWF694_000333</name>
</gene>
<dbReference type="InterPro" id="IPR001870">
    <property type="entry name" value="B30.2/SPRY"/>
</dbReference>
<dbReference type="Gene3D" id="3.40.50.300">
    <property type="entry name" value="P-loop containing nucleotide triphosphate hydrolases"/>
    <property type="match status" value="1"/>
</dbReference>
<protein>
    <recommendedName>
        <fullName evidence="5">B30.2/SPRY domain-containing protein</fullName>
    </recommendedName>
</protein>
<dbReference type="Gene3D" id="2.60.120.920">
    <property type="match status" value="1"/>
</dbReference>
<name>A0AAV9XNA1_9PEZI</name>
<dbReference type="PANTHER" id="PTHR24118:SF99">
    <property type="entry name" value="POTE ANKYRIN DOMAIN FAMILY MEMBER 3C-RELATED"/>
    <property type="match status" value="1"/>
</dbReference>
<dbReference type="InterPro" id="IPR003877">
    <property type="entry name" value="SPRY_dom"/>
</dbReference>
<keyword evidence="1" id="KW-0677">Repeat</keyword>
<evidence type="ECO:0000256" key="2">
    <source>
        <dbReference type="PROSITE-ProRule" id="PRU00023"/>
    </source>
</evidence>
<dbReference type="PANTHER" id="PTHR24118">
    <property type="entry name" value="POTE ANKYRIN DOMAIN"/>
    <property type="match status" value="1"/>
</dbReference>
<dbReference type="Proteomes" id="UP001365542">
    <property type="component" value="Unassembled WGS sequence"/>
</dbReference>
<dbReference type="Pfam" id="PF12796">
    <property type="entry name" value="Ank_2"/>
    <property type="match status" value="1"/>
</dbReference>
<dbReference type="Gene3D" id="1.25.40.20">
    <property type="entry name" value="Ankyrin repeat-containing domain"/>
    <property type="match status" value="2"/>
</dbReference>